<evidence type="ECO:0000313" key="2">
    <source>
        <dbReference type="EMBL" id="KRK09823.1"/>
    </source>
</evidence>
<protein>
    <submittedName>
        <fullName evidence="2">Uncharacterized protein</fullName>
    </submittedName>
</protein>
<keyword evidence="1" id="KW-1133">Transmembrane helix</keyword>
<comment type="caution">
    <text evidence="2">The sequence shown here is derived from an EMBL/GenBank/DDBJ whole genome shotgun (WGS) entry which is preliminary data.</text>
</comment>
<dbReference type="Proteomes" id="UP000051984">
    <property type="component" value="Unassembled WGS sequence"/>
</dbReference>
<evidence type="ECO:0000313" key="3">
    <source>
        <dbReference type="Proteomes" id="UP000051984"/>
    </source>
</evidence>
<dbReference type="PATRIC" id="fig|1423816.3.peg.2089"/>
<sequence length="146" mass="15998">MLTMIKQGNGQTPHHLGLALCVWLGSMAFLATGIWATILLVLTSRITAVLIITLIGVWVTLAGIFACFVTLWQLVRSPQAARHLVRRLQWLLGAITIIVAVISLSLSYAWAKSGDAPGIIFIGLFLAAMPFACWVLTSVWRLTLER</sequence>
<name>A0A0R1EKQ6_LACZE</name>
<feature type="transmembrane region" description="Helical" evidence="1">
    <location>
        <begin position="20"/>
        <end position="42"/>
    </location>
</feature>
<gene>
    <name evidence="2" type="ORF">FD51_GL002007</name>
</gene>
<keyword evidence="1" id="KW-0472">Membrane</keyword>
<organism evidence="2 3">
    <name type="scientific">Lacticaseibacillus zeae DSM 20178 = KCTC 3804</name>
    <dbReference type="NCBI Taxonomy" id="1423816"/>
    <lineage>
        <taxon>Bacteria</taxon>
        <taxon>Bacillati</taxon>
        <taxon>Bacillota</taxon>
        <taxon>Bacilli</taxon>
        <taxon>Lactobacillales</taxon>
        <taxon>Lactobacillaceae</taxon>
        <taxon>Lacticaseibacillus</taxon>
    </lineage>
</organism>
<evidence type="ECO:0000256" key="1">
    <source>
        <dbReference type="SAM" id="Phobius"/>
    </source>
</evidence>
<dbReference type="eggNOG" id="ENOG5030AAK">
    <property type="taxonomic scope" value="Bacteria"/>
</dbReference>
<dbReference type="EMBL" id="AZCT01000028">
    <property type="protein sequence ID" value="KRK09823.1"/>
    <property type="molecule type" value="Genomic_DNA"/>
</dbReference>
<keyword evidence="1" id="KW-0812">Transmembrane</keyword>
<proteinExistence type="predicted"/>
<feature type="transmembrane region" description="Helical" evidence="1">
    <location>
        <begin position="116"/>
        <end position="140"/>
    </location>
</feature>
<reference evidence="2 3" key="1">
    <citation type="journal article" date="2015" name="Genome Announc.">
        <title>Expanding the biotechnology potential of lactobacilli through comparative genomics of 213 strains and associated genera.</title>
        <authorList>
            <person name="Sun Z."/>
            <person name="Harris H.M."/>
            <person name="McCann A."/>
            <person name="Guo C."/>
            <person name="Argimon S."/>
            <person name="Zhang W."/>
            <person name="Yang X."/>
            <person name="Jeffery I.B."/>
            <person name="Cooney J.C."/>
            <person name="Kagawa T.F."/>
            <person name="Liu W."/>
            <person name="Song Y."/>
            <person name="Salvetti E."/>
            <person name="Wrobel A."/>
            <person name="Rasinkangas P."/>
            <person name="Parkhill J."/>
            <person name="Rea M.C."/>
            <person name="O'Sullivan O."/>
            <person name="Ritari J."/>
            <person name="Douillard F.P."/>
            <person name="Paul Ross R."/>
            <person name="Yang R."/>
            <person name="Briner A.E."/>
            <person name="Felis G.E."/>
            <person name="de Vos W.M."/>
            <person name="Barrangou R."/>
            <person name="Klaenhammer T.R."/>
            <person name="Caufield P.W."/>
            <person name="Cui Y."/>
            <person name="Zhang H."/>
            <person name="O'Toole P.W."/>
        </authorList>
    </citation>
    <scope>NUCLEOTIDE SEQUENCE [LARGE SCALE GENOMIC DNA]</scope>
    <source>
        <strain evidence="2 3">DSM 20178</strain>
    </source>
</reference>
<feature type="transmembrane region" description="Helical" evidence="1">
    <location>
        <begin position="90"/>
        <end position="110"/>
    </location>
</feature>
<feature type="transmembrane region" description="Helical" evidence="1">
    <location>
        <begin position="48"/>
        <end position="69"/>
    </location>
</feature>
<dbReference type="AlphaFoldDB" id="A0A0R1EKQ6"/>
<accession>A0A0R1EKQ6</accession>